<protein>
    <submittedName>
        <fullName evidence="1">Uncharacterized protein</fullName>
    </submittedName>
</protein>
<dbReference type="EMBL" id="UYYB01025062">
    <property type="protein sequence ID" value="VDM72369.1"/>
    <property type="molecule type" value="Genomic_DNA"/>
</dbReference>
<proteinExistence type="predicted"/>
<keyword evidence="2" id="KW-1185">Reference proteome</keyword>
<dbReference type="OrthoDB" id="409956at2759"/>
<evidence type="ECO:0000313" key="1">
    <source>
        <dbReference type="EMBL" id="VDM72369.1"/>
    </source>
</evidence>
<dbReference type="AlphaFoldDB" id="A0A3P7IYR9"/>
<evidence type="ECO:0000313" key="2">
    <source>
        <dbReference type="Proteomes" id="UP000270094"/>
    </source>
</evidence>
<name>A0A3P7IYR9_STRVU</name>
<organism evidence="1 2">
    <name type="scientific">Strongylus vulgaris</name>
    <name type="common">Blood worm</name>
    <dbReference type="NCBI Taxonomy" id="40348"/>
    <lineage>
        <taxon>Eukaryota</taxon>
        <taxon>Metazoa</taxon>
        <taxon>Ecdysozoa</taxon>
        <taxon>Nematoda</taxon>
        <taxon>Chromadorea</taxon>
        <taxon>Rhabditida</taxon>
        <taxon>Rhabditina</taxon>
        <taxon>Rhabditomorpha</taxon>
        <taxon>Strongyloidea</taxon>
        <taxon>Strongylidae</taxon>
        <taxon>Strongylus</taxon>
    </lineage>
</organism>
<gene>
    <name evidence="1" type="ORF">SVUK_LOCUS7367</name>
</gene>
<sequence length="105" mass="11854">MKFKVARDSYLDYLAKEAGGTSSQTSNLYEELLALETAEPSQTSDFYEELLAIQECGGWPDNEMDEDRALAQALAMSEVAYMEELQLRFGCEPEDTNNNNNNRRG</sequence>
<accession>A0A3P7IYR9</accession>
<reference evidence="1 2" key="1">
    <citation type="submission" date="2018-11" db="EMBL/GenBank/DDBJ databases">
        <authorList>
            <consortium name="Pathogen Informatics"/>
        </authorList>
    </citation>
    <scope>NUCLEOTIDE SEQUENCE [LARGE SCALE GENOMIC DNA]</scope>
</reference>
<dbReference type="Proteomes" id="UP000270094">
    <property type="component" value="Unassembled WGS sequence"/>
</dbReference>